<keyword evidence="3" id="KW-1185">Reference proteome</keyword>
<reference evidence="2 3" key="1">
    <citation type="submission" date="2018-10" db="EMBL/GenBank/DDBJ databases">
        <title>Genomic Encyclopedia of Archaeal and Bacterial Type Strains, Phase II (KMG-II): from individual species to whole genera.</title>
        <authorList>
            <person name="Goeker M."/>
        </authorList>
    </citation>
    <scope>NUCLEOTIDE SEQUENCE [LARGE SCALE GENOMIC DNA]</scope>
    <source>
        <strain evidence="2 3">DSM 14954</strain>
    </source>
</reference>
<name>A0A660L3C3_9ACTN</name>
<dbReference type="EMBL" id="RBIL01000002">
    <property type="protein sequence ID" value="RKQ87439.1"/>
    <property type="molecule type" value="Genomic_DNA"/>
</dbReference>
<accession>A0A660L3C3</accession>
<proteinExistence type="predicted"/>
<feature type="transmembrane region" description="Helical" evidence="1">
    <location>
        <begin position="111"/>
        <end position="132"/>
    </location>
</feature>
<feature type="transmembrane region" description="Helical" evidence="1">
    <location>
        <begin position="68"/>
        <end position="91"/>
    </location>
</feature>
<feature type="transmembrane region" description="Helical" evidence="1">
    <location>
        <begin position="12"/>
        <end position="31"/>
    </location>
</feature>
<comment type="caution">
    <text evidence="2">The sequence shown here is derived from an EMBL/GenBank/DDBJ whole genome shotgun (WGS) entry which is preliminary data.</text>
</comment>
<keyword evidence="1" id="KW-1133">Transmembrane helix</keyword>
<gene>
    <name evidence="2" type="ORF">C8N24_5461</name>
</gene>
<feature type="transmembrane region" description="Helical" evidence="1">
    <location>
        <begin position="37"/>
        <end position="56"/>
    </location>
</feature>
<organism evidence="2 3">
    <name type="scientific">Solirubrobacter pauli</name>
    <dbReference type="NCBI Taxonomy" id="166793"/>
    <lineage>
        <taxon>Bacteria</taxon>
        <taxon>Bacillati</taxon>
        <taxon>Actinomycetota</taxon>
        <taxon>Thermoleophilia</taxon>
        <taxon>Solirubrobacterales</taxon>
        <taxon>Solirubrobacteraceae</taxon>
        <taxon>Solirubrobacter</taxon>
    </lineage>
</organism>
<dbReference type="AlphaFoldDB" id="A0A660L3C3"/>
<dbReference type="Proteomes" id="UP000278962">
    <property type="component" value="Unassembled WGS sequence"/>
</dbReference>
<feature type="transmembrane region" description="Helical" evidence="1">
    <location>
        <begin position="144"/>
        <end position="165"/>
    </location>
</feature>
<evidence type="ECO:0000256" key="1">
    <source>
        <dbReference type="SAM" id="Phobius"/>
    </source>
</evidence>
<sequence length="259" mass="27267">MDGLSRPIWLRLTAAALVLGASFVVVVWALLAALFGSVAVALAVFVAACLMALAVWPVLAGRWARGALVAPQGIAVLAVLGAYVFVALFAAEQVRAGLEERVAHATPNDELAFWTALALGGVLAAVIVAVALPVELTRRVRRLVTGVLAVTGLLGAGATVAIAAAGDPCDGFRFDGSAWRSEDTRERVGEALVRCHTLIGMHRDEVDDLLGGQSSTLGYRSYTLWQGTDAMSFPSYRTLTVTYGDDQRVRSASVGRHHG</sequence>
<evidence type="ECO:0000313" key="2">
    <source>
        <dbReference type="EMBL" id="RKQ87439.1"/>
    </source>
</evidence>
<evidence type="ECO:0000313" key="3">
    <source>
        <dbReference type="Proteomes" id="UP000278962"/>
    </source>
</evidence>
<keyword evidence="1" id="KW-0812">Transmembrane</keyword>
<keyword evidence="1" id="KW-0472">Membrane</keyword>
<protein>
    <submittedName>
        <fullName evidence="2">Uncharacterized protein</fullName>
    </submittedName>
</protein>